<dbReference type="InterPro" id="IPR000195">
    <property type="entry name" value="Rab-GAP-TBC_dom"/>
</dbReference>
<accession>A0A1D1YJK3</accession>
<evidence type="ECO:0000259" key="2">
    <source>
        <dbReference type="PROSITE" id="PS50086"/>
    </source>
</evidence>
<proteinExistence type="predicted"/>
<feature type="compositionally biased region" description="Acidic residues" evidence="1">
    <location>
        <begin position="158"/>
        <end position="169"/>
    </location>
</feature>
<organism evidence="3">
    <name type="scientific">Anthurium amnicola</name>
    <dbReference type="NCBI Taxonomy" id="1678845"/>
    <lineage>
        <taxon>Eukaryota</taxon>
        <taxon>Viridiplantae</taxon>
        <taxon>Streptophyta</taxon>
        <taxon>Embryophyta</taxon>
        <taxon>Tracheophyta</taxon>
        <taxon>Spermatophyta</taxon>
        <taxon>Magnoliopsida</taxon>
        <taxon>Liliopsida</taxon>
        <taxon>Araceae</taxon>
        <taxon>Pothoideae</taxon>
        <taxon>Potheae</taxon>
        <taxon>Anthurium</taxon>
    </lineage>
</organism>
<gene>
    <name evidence="3" type="primary">TBC1D13_4</name>
    <name evidence="3" type="ORF">g.93545</name>
</gene>
<sequence length="340" mass="37550">LYKLCASLHTTIQTNQSAAHPFPYYSLQLRAQGEAFHRLRRQHRHQLPPAADAKMLLRGKLKLTERMLAIPDHLGSFFPVNAPGAGDGSGGSSADPGEEMETFHCGGPEGGDGCATRGGGDARGASPGDGLGLWEEEPRRGTKKVPHEAAGSPPASVDDADEMGPDVESELSQKIINLEALQRIANRGLPPEGGTRALVWKILLSYLPEDREAWNEALAEKREAYIKLKSELILTPSKSMNREGYSLASAKQDRQSIVDGLLRRREILNGDHPLCLGKASIWHQYFQDAEITAQIDRDLQRTHPNIRFFSGDSAFSLRNRVFLSLHFLLFVKDFTSYCLL</sequence>
<feature type="domain" description="Rab-GAP TBC" evidence="2">
    <location>
        <begin position="190"/>
        <end position="340"/>
    </location>
</feature>
<evidence type="ECO:0000256" key="1">
    <source>
        <dbReference type="SAM" id="MobiDB-lite"/>
    </source>
</evidence>
<protein>
    <submittedName>
        <fullName evidence="3">TBC1 domain family member 13</fullName>
    </submittedName>
</protein>
<dbReference type="PROSITE" id="PS50086">
    <property type="entry name" value="TBC_RABGAP"/>
    <property type="match status" value="1"/>
</dbReference>
<dbReference type="InterPro" id="IPR035969">
    <property type="entry name" value="Rab-GAP_TBC_sf"/>
</dbReference>
<dbReference type="EMBL" id="GDJX01013142">
    <property type="protein sequence ID" value="JAT54794.1"/>
    <property type="molecule type" value="Transcribed_RNA"/>
</dbReference>
<reference evidence="3" key="1">
    <citation type="submission" date="2015-07" db="EMBL/GenBank/DDBJ databases">
        <title>Transcriptome Assembly of Anthurium amnicola.</title>
        <authorList>
            <person name="Suzuki J."/>
        </authorList>
    </citation>
    <scope>NUCLEOTIDE SEQUENCE</scope>
</reference>
<feature type="non-terminal residue" evidence="3">
    <location>
        <position position="1"/>
    </location>
</feature>
<dbReference type="SUPFAM" id="SSF47923">
    <property type="entry name" value="Ypt/Rab-GAP domain of gyp1p"/>
    <property type="match status" value="1"/>
</dbReference>
<dbReference type="AlphaFoldDB" id="A0A1D1YJK3"/>
<dbReference type="Gene3D" id="1.10.10.750">
    <property type="entry name" value="Ypt/Rab-GAP domain of gyp1p, domain 1"/>
    <property type="match status" value="1"/>
</dbReference>
<feature type="compositionally biased region" description="Gly residues" evidence="1">
    <location>
        <begin position="107"/>
        <end position="131"/>
    </location>
</feature>
<feature type="region of interest" description="Disordered" evidence="1">
    <location>
        <begin position="85"/>
        <end position="169"/>
    </location>
</feature>
<name>A0A1D1YJK3_9ARAE</name>
<evidence type="ECO:0000313" key="3">
    <source>
        <dbReference type="EMBL" id="JAT54794.1"/>
    </source>
</evidence>